<evidence type="ECO:0008006" key="3">
    <source>
        <dbReference type="Google" id="ProtNLM"/>
    </source>
</evidence>
<proteinExistence type="predicted"/>
<dbReference type="AlphaFoldDB" id="A0A3E0AG56"/>
<dbReference type="OrthoDB" id="307112at2"/>
<gene>
    <name evidence="1" type="ORF">DFR64_0497</name>
</gene>
<comment type="caution">
    <text evidence="1">The sequence shown here is derived from an EMBL/GenBank/DDBJ whole genome shotgun (WGS) entry which is preliminary data.</text>
</comment>
<organism evidence="1 2">
    <name type="scientific">Pelolinea submarina</name>
    <dbReference type="NCBI Taxonomy" id="913107"/>
    <lineage>
        <taxon>Bacteria</taxon>
        <taxon>Bacillati</taxon>
        <taxon>Chloroflexota</taxon>
        <taxon>Anaerolineae</taxon>
        <taxon>Anaerolineales</taxon>
        <taxon>Anaerolineaceae</taxon>
        <taxon>Pelolinea</taxon>
    </lineage>
</organism>
<reference evidence="1 2" key="1">
    <citation type="submission" date="2018-08" db="EMBL/GenBank/DDBJ databases">
        <title>Genomic Encyclopedia of Type Strains, Phase IV (KMG-IV): sequencing the most valuable type-strain genomes for metagenomic binning, comparative biology and taxonomic classification.</title>
        <authorList>
            <person name="Goeker M."/>
        </authorList>
    </citation>
    <scope>NUCLEOTIDE SEQUENCE [LARGE SCALE GENOMIC DNA]</scope>
    <source>
        <strain evidence="1 2">DSM 23923</strain>
    </source>
</reference>
<sequence>MNSTIEKESMDLQARAWEIVRETQVMEIWQGIGATVNPVGSFAMGLMIKHQDIDMHIYSDPFSIEESFKATGRLAQVAGIQDMTYNNCLEQEDCCLEWHAHYKAENGELWKMDMIHIRKDSRYVGYFEQVVERVKAVLTDETRHAILTIKQALPNEEGVMGIRIYRAVLQGGARDLAGFRQWEKDNPLDGIEHWMP</sequence>
<evidence type="ECO:0000313" key="2">
    <source>
        <dbReference type="Proteomes" id="UP000256388"/>
    </source>
</evidence>
<protein>
    <recommendedName>
        <fullName evidence="3">Nucleotidyltransferase AbiEii toxin of type IV toxin-antitoxin system</fullName>
    </recommendedName>
</protein>
<dbReference type="RefSeq" id="WP_116223805.1">
    <property type="nucleotide sequence ID" value="NZ_AP018437.1"/>
</dbReference>
<name>A0A3E0AG56_9CHLR</name>
<evidence type="ECO:0000313" key="1">
    <source>
        <dbReference type="EMBL" id="REG10638.1"/>
    </source>
</evidence>
<dbReference type="EMBL" id="QUMS01000001">
    <property type="protein sequence ID" value="REG10638.1"/>
    <property type="molecule type" value="Genomic_DNA"/>
</dbReference>
<dbReference type="Proteomes" id="UP000256388">
    <property type="component" value="Unassembled WGS sequence"/>
</dbReference>
<accession>A0A3E0AG56</accession>
<keyword evidence="2" id="KW-1185">Reference proteome</keyword>